<dbReference type="GO" id="GO:0005829">
    <property type="term" value="C:cytosol"/>
    <property type="evidence" value="ECO:0007669"/>
    <property type="project" value="TreeGrafter"/>
</dbReference>
<dbReference type="InterPro" id="IPR050554">
    <property type="entry name" value="Met_Synthase/Corrinoid"/>
</dbReference>
<reference evidence="4 5" key="1">
    <citation type="submission" date="2016-10" db="EMBL/GenBank/DDBJ databases">
        <authorList>
            <person name="de Groot N.N."/>
        </authorList>
    </citation>
    <scope>NUCLEOTIDE SEQUENCE [LARGE SCALE GENOMIC DNA]</scope>
    <source>
        <strain evidence="4 5">DSM 2179</strain>
    </source>
</reference>
<dbReference type="Gene3D" id="3.40.50.280">
    <property type="entry name" value="Cobalamin-binding domain"/>
    <property type="match status" value="1"/>
</dbReference>
<dbReference type="Gene3D" id="1.10.1240.10">
    <property type="entry name" value="Methionine synthase domain"/>
    <property type="match status" value="1"/>
</dbReference>
<dbReference type="PANTHER" id="PTHR45833">
    <property type="entry name" value="METHIONINE SYNTHASE"/>
    <property type="match status" value="1"/>
</dbReference>
<dbReference type="Proteomes" id="UP000199662">
    <property type="component" value="Unassembled WGS sequence"/>
</dbReference>
<evidence type="ECO:0000256" key="2">
    <source>
        <dbReference type="ARBA" id="ARBA00023285"/>
    </source>
</evidence>
<dbReference type="RefSeq" id="WP_177177668.1">
    <property type="nucleotide sequence ID" value="NZ_FNZK01000026.1"/>
</dbReference>
<keyword evidence="5" id="KW-1185">Reference proteome</keyword>
<dbReference type="InterPro" id="IPR036594">
    <property type="entry name" value="Meth_synthase_dom"/>
</dbReference>
<dbReference type="InterPro" id="IPR006158">
    <property type="entry name" value="Cobalamin-bd"/>
</dbReference>
<dbReference type="PROSITE" id="PS51332">
    <property type="entry name" value="B12_BINDING"/>
    <property type="match status" value="1"/>
</dbReference>
<dbReference type="GO" id="GO:0031419">
    <property type="term" value="F:cobalamin binding"/>
    <property type="evidence" value="ECO:0007669"/>
    <property type="project" value="InterPro"/>
</dbReference>
<dbReference type="GO" id="GO:0050667">
    <property type="term" value="P:homocysteine metabolic process"/>
    <property type="evidence" value="ECO:0007669"/>
    <property type="project" value="TreeGrafter"/>
</dbReference>
<evidence type="ECO:0000313" key="5">
    <source>
        <dbReference type="Proteomes" id="UP000199662"/>
    </source>
</evidence>
<dbReference type="GO" id="GO:0046872">
    <property type="term" value="F:metal ion binding"/>
    <property type="evidence" value="ECO:0007669"/>
    <property type="project" value="UniProtKB-KW"/>
</dbReference>
<evidence type="ECO:0000256" key="1">
    <source>
        <dbReference type="ARBA" id="ARBA00022723"/>
    </source>
</evidence>
<gene>
    <name evidence="4" type="ORF">SAMN05660742_12630</name>
</gene>
<dbReference type="EMBL" id="FNZK01000026">
    <property type="protein sequence ID" value="SEJ93749.1"/>
    <property type="molecule type" value="Genomic_DNA"/>
</dbReference>
<dbReference type="GO" id="GO:0008705">
    <property type="term" value="F:methionine synthase activity"/>
    <property type="evidence" value="ECO:0007669"/>
    <property type="project" value="TreeGrafter"/>
</dbReference>
<dbReference type="InterPro" id="IPR003759">
    <property type="entry name" value="Cbl-bd_cap"/>
</dbReference>
<dbReference type="SUPFAM" id="SSF52242">
    <property type="entry name" value="Cobalamin (vitamin B12)-binding domain"/>
    <property type="match status" value="1"/>
</dbReference>
<protein>
    <submittedName>
        <fullName evidence="4">Methanogenic corrinoid protein MtbC1</fullName>
    </submittedName>
</protein>
<dbReference type="STRING" id="84035.SAMN05660742_12630"/>
<feature type="domain" description="B12-binding" evidence="3">
    <location>
        <begin position="229"/>
        <end position="358"/>
    </location>
</feature>
<organism evidence="4 5">
    <name type="scientific">Propionispira arboris</name>
    <dbReference type="NCBI Taxonomy" id="84035"/>
    <lineage>
        <taxon>Bacteria</taxon>
        <taxon>Bacillati</taxon>
        <taxon>Bacillota</taxon>
        <taxon>Negativicutes</taxon>
        <taxon>Selenomonadales</taxon>
        <taxon>Selenomonadaceae</taxon>
        <taxon>Propionispira</taxon>
    </lineage>
</organism>
<dbReference type="PANTHER" id="PTHR45833:SF1">
    <property type="entry name" value="METHIONINE SYNTHASE"/>
    <property type="match status" value="1"/>
</dbReference>
<evidence type="ECO:0000313" key="4">
    <source>
        <dbReference type="EMBL" id="SEJ93749.1"/>
    </source>
</evidence>
<proteinExistence type="predicted"/>
<name>A0A1H7CVZ4_9FIRM</name>
<evidence type="ECO:0000259" key="3">
    <source>
        <dbReference type="PROSITE" id="PS51332"/>
    </source>
</evidence>
<dbReference type="Pfam" id="PF02607">
    <property type="entry name" value="B12-binding_2"/>
    <property type="match status" value="1"/>
</dbReference>
<dbReference type="CDD" id="cd02065">
    <property type="entry name" value="B12-binding_like"/>
    <property type="match status" value="1"/>
</dbReference>
<accession>A0A1H7CVZ4</accession>
<dbReference type="GO" id="GO:0046653">
    <property type="term" value="P:tetrahydrofolate metabolic process"/>
    <property type="evidence" value="ECO:0007669"/>
    <property type="project" value="TreeGrafter"/>
</dbReference>
<keyword evidence="1" id="KW-0479">Metal-binding</keyword>
<sequence>MFSSQYKKFLFHLKPVSLDSLLLLKEKKQFLLADAIRYLNRKQTTNYLYQEIHFNYMSNIFQYADYNLLTYLVIWWYRTGKNYNTILCEFKAWKYAIQKNISQHDNTELINVYDSLIKNHKNFIKIAESNINLLKNQSISSNTMLKDQFLQIILAGEKTTALDLTENHVHDKETLKDFYLTVIQPCLYDIGYLWETQKISVAQEHLASAIVINIMTALYSQYVLGDHKKGTAILATIFNEYHEIGARMSADLLESDGWDVHYLGSNTETNLLLKEIDLLKPDIIGLSISMPYNLANAFEIIQSIKKRTPPSTLVIVGGNIFNYAPDIWIKLKADNLARNAEEFLNLANNHWCNLKKNTATNEKAVVL</sequence>
<dbReference type="AlphaFoldDB" id="A0A1H7CVZ4"/>
<dbReference type="InterPro" id="IPR036724">
    <property type="entry name" value="Cobalamin-bd_sf"/>
</dbReference>
<dbReference type="Pfam" id="PF02310">
    <property type="entry name" value="B12-binding"/>
    <property type="match status" value="1"/>
</dbReference>
<keyword evidence="2" id="KW-0170">Cobalt</keyword>